<keyword evidence="1" id="KW-0175">Coiled coil</keyword>
<evidence type="ECO:0000313" key="2">
    <source>
        <dbReference type="EMBL" id="KAE8278211.1"/>
    </source>
</evidence>
<dbReference type="Gene3D" id="3.30.70.1820">
    <property type="entry name" value="L1 transposable element, RRM domain"/>
    <property type="match status" value="1"/>
</dbReference>
<dbReference type="Gene3D" id="1.20.5.390">
    <property type="entry name" value="L1 transposable element, trimerization domain"/>
    <property type="match status" value="1"/>
</dbReference>
<name>A0A6G0HGQ5_LARCR</name>
<reference evidence="2 3" key="1">
    <citation type="submission" date="2019-07" db="EMBL/GenBank/DDBJ databases">
        <title>Chromosome genome assembly for large yellow croaker.</title>
        <authorList>
            <person name="Xiao S."/>
        </authorList>
    </citation>
    <scope>NUCLEOTIDE SEQUENCE [LARGE SCALE GENOMIC DNA]</scope>
    <source>
        <strain evidence="2">JMULYC20181020</strain>
        <tissue evidence="2">Muscle</tissue>
    </source>
</reference>
<dbReference type="AlphaFoldDB" id="A0A6G0HGQ5"/>
<dbReference type="InterPro" id="IPR004244">
    <property type="entry name" value="Transposase_22"/>
</dbReference>
<dbReference type="PANTHER" id="PTHR11505">
    <property type="entry name" value="L1 TRANSPOSABLE ELEMENT-RELATED"/>
    <property type="match status" value="1"/>
</dbReference>
<feature type="coiled-coil region" evidence="1">
    <location>
        <begin position="53"/>
        <end position="108"/>
    </location>
</feature>
<organism evidence="2 3">
    <name type="scientific">Larimichthys crocea</name>
    <name type="common">Large yellow croaker</name>
    <name type="synonym">Pseudosciaena crocea</name>
    <dbReference type="NCBI Taxonomy" id="215358"/>
    <lineage>
        <taxon>Eukaryota</taxon>
        <taxon>Metazoa</taxon>
        <taxon>Chordata</taxon>
        <taxon>Craniata</taxon>
        <taxon>Vertebrata</taxon>
        <taxon>Euteleostomi</taxon>
        <taxon>Actinopterygii</taxon>
        <taxon>Neopterygii</taxon>
        <taxon>Teleostei</taxon>
        <taxon>Neoteleostei</taxon>
        <taxon>Acanthomorphata</taxon>
        <taxon>Eupercaria</taxon>
        <taxon>Sciaenidae</taxon>
        <taxon>Larimichthys</taxon>
    </lineage>
</organism>
<evidence type="ECO:0000256" key="1">
    <source>
        <dbReference type="SAM" id="Coils"/>
    </source>
</evidence>
<keyword evidence="3" id="KW-1185">Reference proteome</keyword>
<dbReference type="Proteomes" id="UP000424527">
    <property type="component" value="Unassembled WGS sequence"/>
</dbReference>
<sequence>MLSQDEASNVSEILSAIQSLSKDLNAQLGEVRNEFSTQLHDVISSNHEIKEAIGTFSERLTQAESRISAAEDQIASLTEATDTTREKVRKLDMQMEEIENQRRRCNLKLVGIPEGFEKRDCRGFLRAWLPQVLSIEHQLNIEQAYRLGATPSTQNQQQSATRPRVVLVKFLSYHDRDTVLKAARLKEVKLENNHVMFFPDLSPKVQKQRKLFDGVKLRLRHLNRDYGLIFPARLRIWHEDTWHYFNSVAKADKFIDKLRPAIREKPDAGPPRNMGNNTGSG</sequence>
<gene>
    <name evidence="2" type="ORF">D5F01_LYC23701</name>
</gene>
<protein>
    <recommendedName>
        <fullName evidence="4">LINE-1 type transposase domain-containing protein 1</fullName>
    </recommendedName>
</protein>
<evidence type="ECO:0000313" key="3">
    <source>
        <dbReference type="Proteomes" id="UP000424527"/>
    </source>
</evidence>
<dbReference type="EMBL" id="REGW02000026">
    <property type="protein sequence ID" value="KAE8278211.1"/>
    <property type="molecule type" value="Genomic_DNA"/>
</dbReference>
<evidence type="ECO:0008006" key="4">
    <source>
        <dbReference type="Google" id="ProtNLM"/>
    </source>
</evidence>
<proteinExistence type="predicted"/>
<accession>A0A6G0HGQ5</accession>
<comment type="caution">
    <text evidence="2">The sequence shown here is derived from an EMBL/GenBank/DDBJ whole genome shotgun (WGS) entry which is preliminary data.</text>
</comment>